<evidence type="ECO:0000313" key="1">
    <source>
        <dbReference type="EMBL" id="KAL0099296.1"/>
    </source>
</evidence>
<protein>
    <submittedName>
        <fullName evidence="1">Uncharacterized protein</fullName>
    </submittedName>
</protein>
<keyword evidence="2" id="KW-1185">Reference proteome</keyword>
<dbReference type="AlphaFoldDB" id="A0AAW2EAF6"/>
<gene>
    <name evidence="1" type="ORF">PUN28_020100</name>
</gene>
<sequence length="82" mass="9297">MHGVKMCPLETNNLAHATSTEANCTTGVDLIKEAPTELCCFCRLVINSQCHREQQPSLHRFCLEDSIIPCLISRRNIERIEI</sequence>
<dbReference type="EMBL" id="JADYXP020000028">
    <property type="protein sequence ID" value="KAL0099296.1"/>
    <property type="molecule type" value="Genomic_DNA"/>
</dbReference>
<organism evidence="1 2">
    <name type="scientific">Cardiocondyla obscurior</name>
    <dbReference type="NCBI Taxonomy" id="286306"/>
    <lineage>
        <taxon>Eukaryota</taxon>
        <taxon>Metazoa</taxon>
        <taxon>Ecdysozoa</taxon>
        <taxon>Arthropoda</taxon>
        <taxon>Hexapoda</taxon>
        <taxon>Insecta</taxon>
        <taxon>Pterygota</taxon>
        <taxon>Neoptera</taxon>
        <taxon>Endopterygota</taxon>
        <taxon>Hymenoptera</taxon>
        <taxon>Apocrita</taxon>
        <taxon>Aculeata</taxon>
        <taxon>Formicoidea</taxon>
        <taxon>Formicidae</taxon>
        <taxon>Myrmicinae</taxon>
        <taxon>Cardiocondyla</taxon>
    </lineage>
</organism>
<evidence type="ECO:0000313" key="2">
    <source>
        <dbReference type="Proteomes" id="UP001430953"/>
    </source>
</evidence>
<accession>A0AAW2EAF6</accession>
<reference evidence="1 2" key="1">
    <citation type="submission" date="2023-03" db="EMBL/GenBank/DDBJ databases">
        <title>High recombination rates correlate with genetic variation in Cardiocondyla obscurior ants.</title>
        <authorList>
            <person name="Errbii M."/>
        </authorList>
    </citation>
    <scope>NUCLEOTIDE SEQUENCE [LARGE SCALE GENOMIC DNA]</scope>
    <source>
        <strain evidence="1">Alpha-2009</strain>
        <tissue evidence="1">Whole body</tissue>
    </source>
</reference>
<dbReference type="Proteomes" id="UP001430953">
    <property type="component" value="Unassembled WGS sequence"/>
</dbReference>
<proteinExistence type="predicted"/>
<comment type="caution">
    <text evidence="1">The sequence shown here is derived from an EMBL/GenBank/DDBJ whole genome shotgun (WGS) entry which is preliminary data.</text>
</comment>
<name>A0AAW2EAF6_9HYME</name>